<dbReference type="EMBL" id="JAAFGW010000165">
    <property type="protein sequence ID" value="NDP48819.1"/>
    <property type="molecule type" value="Genomic_DNA"/>
</dbReference>
<feature type="compositionally biased region" description="Polar residues" evidence="1">
    <location>
        <begin position="1"/>
        <end position="14"/>
    </location>
</feature>
<gene>
    <name evidence="2" type="ORF">GZ085_10615</name>
</gene>
<dbReference type="AlphaFoldDB" id="A0A7C9P8P9"/>
<evidence type="ECO:0000256" key="1">
    <source>
        <dbReference type="SAM" id="MobiDB-lite"/>
    </source>
</evidence>
<accession>A0A7C9P8P9</accession>
<name>A0A7C9P8P9_9PROT</name>
<feature type="region of interest" description="Disordered" evidence="1">
    <location>
        <begin position="1"/>
        <end position="36"/>
    </location>
</feature>
<sequence>MANVSVSTVQNWENPRSAKAISDHYQSHLRDNERDM</sequence>
<dbReference type="Proteomes" id="UP000483432">
    <property type="component" value="Unassembled WGS sequence"/>
</dbReference>
<organism evidence="2 3">
    <name type="scientific">Sulfuriferula multivorans</name>
    <dbReference type="NCBI Taxonomy" id="1559896"/>
    <lineage>
        <taxon>Bacteria</taxon>
        <taxon>Pseudomonadati</taxon>
        <taxon>Pseudomonadota</taxon>
        <taxon>Betaproteobacteria</taxon>
        <taxon>Nitrosomonadales</taxon>
        <taxon>Sulfuricellaceae</taxon>
        <taxon>Sulfuriferula</taxon>
    </lineage>
</organism>
<evidence type="ECO:0000313" key="2">
    <source>
        <dbReference type="EMBL" id="NDP48819.1"/>
    </source>
</evidence>
<evidence type="ECO:0000313" key="3">
    <source>
        <dbReference type="Proteomes" id="UP000483432"/>
    </source>
</evidence>
<protein>
    <submittedName>
        <fullName evidence="2">Uncharacterized protein</fullName>
    </submittedName>
</protein>
<comment type="caution">
    <text evidence="2">The sequence shown here is derived from an EMBL/GenBank/DDBJ whole genome shotgun (WGS) entry which is preliminary data.</text>
</comment>
<reference evidence="2 3" key="1">
    <citation type="submission" date="2019-09" db="EMBL/GenBank/DDBJ databases">
        <title>H2 Metabolism Revealed by Metagenomic Analysis in Subglacial Sediment of East Antarctica.</title>
        <authorList>
            <person name="Yang Z."/>
            <person name="Zhang Y."/>
            <person name="Lv Y."/>
            <person name="Yan W."/>
            <person name="Xiao X."/>
            <person name="Sun B."/>
            <person name="Ma H."/>
        </authorList>
    </citation>
    <scope>NUCLEOTIDE SEQUENCE [LARGE SCALE GENOMIC DNA]</scope>
    <source>
        <strain evidence="2">Bin2_2</strain>
    </source>
</reference>
<feature type="compositionally biased region" description="Basic and acidic residues" evidence="1">
    <location>
        <begin position="21"/>
        <end position="36"/>
    </location>
</feature>
<proteinExistence type="predicted"/>